<evidence type="ECO:0000313" key="1">
    <source>
        <dbReference type="EMBL" id="EIM57852.1"/>
    </source>
</evidence>
<keyword evidence="2" id="KW-1185">Reference proteome</keyword>
<organism evidence="1 2">
    <name type="scientific">Eubacterium cellulosolvens (strain ATCC 43171 / JCM 9499 / 6)</name>
    <name type="common">Cillobacterium cellulosolvens</name>
    <dbReference type="NCBI Taxonomy" id="633697"/>
    <lineage>
        <taxon>Bacteria</taxon>
        <taxon>Bacillati</taxon>
        <taxon>Bacillota</taxon>
        <taxon>Clostridia</taxon>
        <taxon>Eubacteriales</taxon>
        <taxon>Eubacteriaceae</taxon>
        <taxon>Eubacterium</taxon>
    </lineage>
</organism>
<gene>
    <name evidence="1" type="ORF">EubceDRAFT1_2092</name>
</gene>
<dbReference type="AlphaFoldDB" id="I5AVM9"/>
<protein>
    <submittedName>
        <fullName evidence="1">Coenzyme PQQ synthesis protein D (PqqD)</fullName>
    </submittedName>
</protein>
<evidence type="ECO:0000313" key="2">
    <source>
        <dbReference type="Proteomes" id="UP000005753"/>
    </source>
</evidence>
<dbReference type="EMBL" id="CM001487">
    <property type="protein sequence ID" value="EIM57852.1"/>
    <property type="molecule type" value="Genomic_DNA"/>
</dbReference>
<dbReference type="eggNOG" id="ENOG50330XY">
    <property type="taxonomic scope" value="Bacteria"/>
</dbReference>
<dbReference type="Pfam" id="PF05402">
    <property type="entry name" value="PqqD"/>
    <property type="match status" value="1"/>
</dbReference>
<dbReference type="InterPro" id="IPR008792">
    <property type="entry name" value="PQQD"/>
</dbReference>
<dbReference type="Proteomes" id="UP000005753">
    <property type="component" value="Chromosome"/>
</dbReference>
<reference evidence="1 2" key="2">
    <citation type="submission" date="2012-02" db="EMBL/GenBank/DDBJ databases">
        <title>Improved High-Quality Draft sequence of Eubacterium cellulosolvens 6.</title>
        <authorList>
            <consortium name="US DOE Joint Genome Institute"/>
            <person name="Lucas S."/>
            <person name="Han J."/>
            <person name="Lapidus A."/>
            <person name="Cheng J.-F."/>
            <person name="Goodwin L."/>
            <person name="Pitluck S."/>
            <person name="Peters L."/>
            <person name="Mikhailova N."/>
            <person name="Gu W."/>
            <person name="Detter J.C."/>
            <person name="Han C."/>
            <person name="Tapia R."/>
            <person name="Land M."/>
            <person name="Hauser L."/>
            <person name="Kyrpides N."/>
            <person name="Ivanova N."/>
            <person name="Pagani I."/>
            <person name="Johnson E."/>
            <person name="Mukhopadhyay B."/>
            <person name="Anderson I."/>
            <person name="Woyke T."/>
        </authorList>
    </citation>
    <scope>NUCLEOTIDE SEQUENCE [LARGE SCALE GENOMIC DNA]</scope>
    <source>
        <strain evidence="1 2">6</strain>
    </source>
</reference>
<dbReference type="InterPro" id="IPR041881">
    <property type="entry name" value="PqqD_sf"/>
</dbReference>
<proteinExistence type="predicted"/>
<accession>I5AVM9</accession>
<reference evidence="1 2" key="1">
    <citation type="submission" date="2010-08" db="EMBL/GenBank/DDBJ databases">
        <authorList>
            <consortium name="US DOE Joint Genome Institute (JGI-PGF)"/>
            <person name="Lucas S."/>
            <person name="Copeland A."/>
            <person name="Lapidus A."/>
            <person name="Cheng J.-F."/>
            <person name="Bruce D."/>
            <person name="Goodwin L."/>
            <person name="Pitluck S."/>
            <person name="Land M.L."/>
            <person name="Hauser L."/>
            <person name="Chang Y.-J."/>
            <person name="Anderson I.J."/>
            <person name="Johnson E."/>
            <person name="Mulhopadhyay B."/>
            <person name="Kyrpides N."/>
            <person name="Woyke T.J."/>
        </authorList>
    </citation>
    <scope>NUCLEOTIDE SEQUENCE [LARGE SCALE GENOMIC DNA]</scope>
    <source>
        <strain evidence="1 2">6</strain>
    </source>
</reference>
<name>I5AVM9_EUBC6</name>
<dbReference type="OrthoDB" id="308521at2"/>
<dbReference type="Gene3D" id="1.10.10.1150">
    <property type="entry name" value="Coenzyme PQQ synthesis protein D (PqqD)"/>
    <property type="match status" value="1"/>
</dbReference>
<sequence>MSRKKENFLDFTPRANRLYPFSQNKVGHVEIEVEHRGFFNRLAQKLFRKPKVSRIELDDFGSFVWMQIDGKKTVYEIAQAVKEKFGAKAEPLYARLSRFIKILHDEHYIVYENKIEKK</sequence>
<dbReference type="HOGENOM" id="CLU_150513_0_0_9"/>
<dbReference type="STRING" id="633697.EubceDRAFT1_2092"/>